<evidence type="ECO:0000313" key="2">
    <source>
        <dbReference type="Proteomes" id="UP000830768"/>
    </source>
</evidence>
<accession>A0ACD3YTU2</accession>
<dbReference type="Proteomes" id="UP000830768">
    <property type="component" value="Chromosome 3"/>
</dbReference>
<reference evidence="1" key="1">
    <citation type="submission" date="2021-11" db="EMBL/GenBank/DDBJ databases">
        <title>Fusarium solani-melongenae Genome sequencing and assembly.</title>
        <authorList>
            <person name="Xie S."/>
            <person name="Huang L."/>
            <person name="Zhang X."/>
        </authorList>
    </citation>
    <scope>NUCLEOTIDE SEQUENCE</scope>
    <source>
        <strain evidence="1">CRI 24-3</strain>
    </source>
</reference>
<organism evidence="1 2">
    <name type="scientific">Fusarium solani subsp. cucurbitae</name>
    <name type="common">Neocosmosporum cucurbitae</name>
    <dbReference type="NCBI Taxonomy" id="2747967"/>
    <lineage>
        <taxon>Eukaryota</taxon>
        <taxon>Fungi</taxon>
        <taxon>Dikarya</taxon>
        <taxon>Ascomycota</taxon>
        <taxon>Pezizomycotina</taxon>
        <taxon>Sordariomycetes</taxon>
        <taxon>Hypocreomycetidae</taxon>
        <taxon>Hypocreales</taxon>
        <taxon>Nectriaceae</taxon>
        <taxon>Fusarium</taxon>
        <taxon>Fusarium solani species complex</taxon>
    </lineage>
</organism>
<protein>
    <submittedName>
        <fullName evidence="1">Uncharacterized protein</fullName>
    </submittedName>
</protein>
<name>A0ACD3YTU2_FUSSC</name>
<sequence length="522" mass="59002">MSLGSNAMPSVVEVVTQLGKEATLYTTSTLIISALLVIAVLKCAYRVLLHPLRRVPGPFLARITSLYFLPSTFKSDRVYVLRQLHEKYGPIVRVGPNEASLSDWRMYRRIYTNKQTLKDPKFYSPFSFLGHGNVFSVTNVTDHSSRRKLQAKTYSQQEISSHASGILQRTDVLIDRLLKSASDSPTNTADAYDLFGAWGLEIICKLLVDADIPDDPSQTIHMLEALESSPPTFFANILFPWLPTFRFRTKLPGILGHAYRAFDEWERLTIGMLKGYQSQERDYSDKRQFGVAPLLEANNKHIGRKYHFREALEEAMGIVLAGSGVSGHTFIYLTYALALPQGRRVQETLRAELRGAGDSLSELMGLPYLSAVIKETYRVYPAIMSTLPRILGEPLEVIDTDVTLPPGTIVGMQNYVHHRDPVLFPRPDEFIPERWLEGHEISRGINLDDANAALTPYSVGSRNCMGQTLAKTELYLAVPRLVRRLDFRLSSEMKPDDMHMKDLWAVQPKGRRLFLDIKPVDE</sequence>
<dbReference type="EMBL" id="CP090032">
    <property type="protein sequence ID" value="UPK92320.1"/>
    <property type="molecule type" value="Genomic_DNA"/>
</dbReference>
<evidence type="ECO:0000313" key="1">
    <source>
        <dbReference type="EMBL" id="UPK92320.1"/>
    </source>
</evidence>
<keyword evidence="2" id="KW-1185">Reference proteome</keyword>
<gene>
    <name evidence="1" type="ORF">LCI18_003255</name>
</gene>
<proteinExistence type="predicted"/>